<dbReference type="Proteomes" id="UP000217895">
    <property type="component" value="Chromosome"/>
</dbReference>
<organism evidence="1 2">
    <name type="scientific">Leptolyngbya boryana NIES-2135</name>
    <dbReference type="NCBI Taxonomy" id="1973484"/>
    <lineage>
        <taxon>Bacteria</taxon>
        <taxon>Bacillati</taxon>
        <taxon>Cyanobacteriota</taxon>
        <taxon>Cyanophyceae</taxon>
        <taxon>Leptolyngbyales</taxon>
        <taxon>Leptolyngbyaceae</taxon>
        <taxon>Leptolyngbya group</taxon>
        <taxon>Leptolyngbya</taxon>
    </lineage>
</organism>
<gene>
    <name evidence="1" type="ORF">NIES2135_14860</name>
</gene>
<sequence>MHIAVIPGLSDKSHEICDAEAESLFLPLGRFRFHSFAGYAVLMH</sequence>
<accession>A0A1Z4JDB7</accession>
<dbReference type="EMBL" id="AP018203">
    <property type="protein sequence ID" value="BAY54668.1"/>
    <property type="molecule type" value="Genomic_DNA"/>
</dbReference>
<protein>
    <submittedName>
        <fullName evidence="1">Uncharacterized protein</fullName>
    </submittedName>
</protein>
<reference evidence="1 2" key="1">
    <citation type="submission" date="2017-06" db="EMBL/GenBank/DDBJ databases">
        <title>Genome sequencing of cyanobaciteial culture collection at National Institute for Environmental Studies (NIES).</title>
        <authorList>
            <person name="Hirose Y."/>
            <person name="Shimura Y."/>
            <person name="Fujisawa T."/>
            <person name="Nakamura Y."/>
            <person name="Kawachi M."/>
        </authorList>
    </citation>
    <scope>NUCLEOTIDE SEQUENCE [LARGE SCALE GENOMIC DNA]</scope>
    <source>
        <strain evidence="1 2">NIES-2135</strain>
    </source>
</reference>
<proteinExistence type="predicted"/>
<dbReference type="AlphaFoldDB" id="A0A1Z4JDB7"/>
<keyword evidence="2" id="KW-1185">Reference proteome</keyword>
<evidence type="ECO:0000313" key="2">
    <source>
        <dbReference type="Proteomes" id="UP000217895"/>
    </source>
</evidence>
<name>A0A1Z4JDB7_LEPBY</name>
<evidence type="ECO:0000313" key="1">
    <source>
        <dbReference type="EMBL" id="BAY54668.1"/>
    </source>
</evidence>